<keyword evidence="1" id="KW-1133">Transmembrane helix</keyword>
<feature type="transmembrane region" description="Helical" evidence="1">
    <location>
        <begin position="138"/>
        <end position="171"/>
    </location>
</feature>
<keyword evidence="1" id="KW-0812">Transmembrane</keyword>
<name>A0ABR6VUR2_9BACT</name>
<feature type="transmembrane region" description="Helical" evidence="1">
    <location>
        <begin position="191"/>
        <end position="222"/>
    </location>
</feature>
<dbReference type="EMBL" id="JACOAF010000033">
    <property type="protein sequence ID" value="MBC3540948.1"/>
    <property type="molecule type" value="Genomic_DNA"/>
</dbReference>
<feature type="transmembrane region" description="Helical" evidence="1">
    <location>
        <begin position="85"/>
        <end position="106"/>
    </location>
</feature>
<evidence type="ECO:0000313" key="2">
    <source>
        <dbReference type="EMBL" id="MBC3540948.1"/>
    </source>
</evidence>
<organism evidence="2 3">
    <name type="scientific">Rufibacter sediminis</name>
    <dbReference type="NCBI Taxonomy" id="2762756"/>
    <lineage>
        <taxon>Bacteria</taxon>
        <taxon>Pseudomonadati</taxon>
        <taxon>Bacteroidota</taxon>
        <taxon>Cytophagia</taxon>
        <taxon>Cytophagales</taxon>
        <taxon>Hymenobacteraceae</taxon>
        <taxon>Rufibacter</taxon>
    </lineage>
</organism>
<feature type="transmembrane region" description="Helical" evidence="1">
    <location>
        <begin position="234"/>
        <end position="263"/>
    </location>
</feature>
<evidence type="ECO:0008006" key="4">
    <source>
        <dbReference type="Google" id="ProtNLM"/>
    </source>
</evidence>
<comment type="caution">
    <text evidence="2">The sequence shown here is derived from an EMBL/GenBank/DDBJ whole genome shotgun (WGS) entry which is preliminary data.</text>
</comment>
<evidence type="ECO:0000313" key="3">
    <source>
        <dbReference type="Proteomes" id="UP000659698"/>
    </source>
</evidence>
<dbReference type="Proteomes" id="UP000659698">
    <property type="component" value="Unassembled WGS sequence"/>
</dbReference>
<sequence>MKDQLIEFRLERNAGQKLNATIGFLRQNFRPLFKCLLLYVVPFALLAGIFSGIYQNSLLKEVSGAVQYGSMGAYSFAQNVKSLHYWASLFFSLVSFVLLSLTIYSYMQQYQLQQGRVEAPEVWGNVKRNFISVLYSSVGVVFIIGLATLLLVVPGIYVSVALCLFVMVMLHEEVGFLDAVERCFYLIKGHWWPSFGFLLLALVVQGVIGFVVALPSMVVYVLRIFHLPGGESDALLLVAGSFSTFIGLLLYAFTVTAIGFLYFDLVEKKDGVGLLEQVSQIGTQPRISVEADAF</sequence>
<reference evidence="2 3" key="1">
    <citation type="journal article" date="2019" name="Int. J. Syst. Evol. Microbiol.">
        <title>Rufibacter sediminis sp. nov., isolated from freshwater lake sediment.</title>
        <authorList>
            <person name="Qu J.H."/>
            <person name="Zhang L.J."/>
            <person name="Fu Y.H."/>
            <person name="Li H.F."/>
        </authorList>
    </citation>
    <scope>NUCLEOTIDE SEQUENCE [LARGE SCALE GENOMIC DNA]</scope>
    <source>
        <strain evidence="2 3">H-1</strain>
    </source>
</reference>
<feature type="transmembrane region" description="Helical" evidence="1">
    <location>
        <begin position="36"/>
        <end position="54"/>
    </location>
</feature>
<protein>
    <recommendedName>
        <fullName evidence="4">Glycerophosphoryl diester phosphodiesterase membrane domain-containing protein</fullName>
    </recommendedName>
</protein>
<dbReference type="RefSeq" id="WP_186639328.1">
    <property type="nucleotide sequence ID" value="NZ_JACOAF010000033.1"/>
</dbReference>
<gene>
    <name evidence="2" type="ORF">H7U12_14740</name>
</gene>
<accession>A0ABR6VUR2</accession>
<keyword evidence="3" id="KW-1185">Reference proteome</keyword>
<proteinExistence type="predicted"/>
<evidence type="ECO:0000256" key="1">
    <source>
        <dbReference type="SAM" id="Phobius"/>
    </source>
</evidence>
<keyword evidence="1" id="KW-0472">Membrane</keyword>